<comment type="caution">
    <text evidence="1">The sequence shown here is derived from an EMBL/GenBank/DDBJ whole genome shotgun (WGS) entry which is preliminary data.</text>
</comment>
<protein>
    <submittedName>
        <fullName evidence="1">Uncharacterized protein</fullName>
    </submittedName>
</protein>
<dbReference type="AlphaFoldDB" id="A0A4R1AMG5"/>
<dbReference type="Proteomes" id="UP000293846">
    <property type="component" value="Unassembled WGS sequence"/>
</dbReference>
<dbReference type="RefSeq" id="WP_131239593.1">
    <property type="nucleotide sequence ID" value="NZ_SJTH01000110.1"/>
</dbReference>
<dbReference type="OrthoDB" id="9990287at2"/>
<evidence type="ECO:0000313" key="1">
    <source>
        <dbReference type="EMBL" id="TCJ00477.1"/>
    </source>
</evidence>
<dbReference type="EMBL" id="SJTH01000110">
    <property type="protein sequence ID" value="TCJ00477.1"/>
    <property type="molecule type" value="Genomic_DNA"/>
</dbReference>
<organism evidence="1 2">
    <name type="scientific">Cytobacillus praedii</name>
    <dbReference type="NCBI Taxonomy" id="1742358"/>
    <lineage>
        <taxon>Bacteria</taxon>
        <taxon>Bacillati</taxon>
        <taxon>Bacillota</taxon>
        <taxon>Bacilli</taxon>
        <taxon>Bacillales</taxon>
        <taxon>Bacillaceae</taxon>
        <taxon>Cytobacillus</taxon>
    </lineage>
</organism>
<proteinExistence type="predicted"/>
<gene>
    <name evidence="1" type="ORF">E0Y62_26710</name>
</gene>
<reference evidence="1 2" key="1">
    <citation type="submission" date="2019-03" db="EMBL/GenBank/DDBJ databases">
        <authorList>
            <person name="Jensen L."/>
            <person name="Storgaard J."/>
            <person name="Sulaj E."/>
            <person name="Schramm A."/>
            <person name="Marshall I.P.G."/>
        </authorList>
    </citation>
    <scope>NUCLEOTIDE SEQUENCE [LARGE SCALE GENOMIC DNA]</scope>
    <source>
        <strain evidence="1 2">2017H2G3</strain>
    </source>
</reference>
<name>A0A4R1AMG5_9BACI</name>
<sequence length="60" mass="6969">MKTYSLRLLQAAYLPITLSMEKGKVCGHCWKSEENCDCESKLDIENDYFLNMNEKEAAYV</sequence>
<evidence type="ECO:0000313" key="2">
    <source>
        <dbReference type="Proteomes" id="UP000293846"/>
    </source>
</evidence>
<keyword evidence="2" id="KW-1185">Reference proteome</keyword>
<accession>A0A4R1AMG5</accession>